<dbReference type="PIRSF" id="PIRSF000386">
    <property type="entry name" value="tRNA_mtase"/>
    <property type="match status" value="1"/>
</dbReference>
<protein>
    <recommendedName>
        <fullName evidence="6 15">tRNA (guanine-N(1)-)-methyltransferase</fullName>
        <ecNumber evidence="5 15">2.1.1.228</ecNumber>
    </recommendedName>
    <alternativeName>
        <fullName evidence="12 15">M1G-methyltransferase</fullName>
    </alternativeName>
    <alternativeName>
        <fullName evidence="13 15">tRNA [GM37] methyltransferase</fullName>
    </alternativeName>
</protein>
<dbReference type="Proteomes" id="UP000229385">
    <property type="component" value="Unassembled WGS sequence"/>
</dbReference>
<evidence type="ECO:0000313" key="19">
    <source>
        <dbReference type="EMBL" id="PJA45564.1"/>
    </source>
</evidence>
<evidence type="ECO:0000256" key="15">
    <source>
        <dbReference type="HAMAP-Rule" id="MF_00605"/>
    </source>
</evidence>
<evidence type="ECO:0000256" key="13">
    <source>
        <dbReference type="ARBA" id="ARBA00033392"/>
    </source>
</evidence>
<evidence type="ECO:0000256" key="12">
    <source>
        <dbReference type="ARBA" id="ARBA00029736"/>
    </source>
</evidence>
<dbReference type="FunFam" id="3.40.1280.10:FF:000001">
    <property type="entry name" value="tRNA (guanine-N(1)-)-methyltransferase"/>
    <property type="match status" value="1"/>
</dbReference>
<dbReference type="NCBIfam" id="TIGR00088">
    <property type="entry name" value="trmD"/>
    <property type="match status" value="1"/>
</dbReference>
<feature type="binding site" evidence="15 16">
    <location>
        <begin position="138"/>
        <end position="143"/>
    </location>
    <ligand>
        <name>S-adenosyl-L-methionine</name>
        <dbReference type="ChEBI" id="CHEBI:59789"/>
    </ligand>
</feature>
<evidence type="ECO:0000256" key="5">
    <source>
        <dbReference type="ARBA" id="ARBA00012807"/>
    </source>
</evidence>
<dbReference type="NCBIfam" id="NF000648">
    <property type="entry name" value="PRK00026.1"/>
    <property type="match status" value="1"/>
</dbReference>
<comment type="subunit">
    <text evidence="4 15 17">Homodimer.</text>
</comment>
<dbReference type="Gene3D" id="1.10.1270.20">
    <property type="entry name" value="tRNA(m1g37)methyltransferase, domain 2"/>
    <property type="match status" value="1"/>
</dbReference>
<comment type="function">
    <text evidence="1 15 17">Specifically methylates guanosine-37 in various tRNAs.</text>
</comment>
<evidence type="ECO:0000259" key="18">
    <source>
        <dbReference type="Pfam" id="PF01746"/>
    </source>
</evidence>
<dbReference type="InterPro" id="IPR023148">
    <property type="entry name" value="tRNA_m1G_MeTrfase_C_sf"/>
</dbReference>
<keyword evidence="7 15" id="KW-0963">Cytoplasm</keyword>
<dbReference type="SUPFAM" id="SSF75217">
    <property type="entry name" value="alpha/beta knot"/>
    <property type="match status" value="1"/>
</dbReference>
<dbReference type="InterPro" id="IPR002649">
    <property type="entry name" value="tRNA_m1G_MeTrfase_TrmD"/>
</dbReference>
<evidence type="ECO:0000256" key="16">
    <source>
        <dbReference type="PIRSR" id="PIRSR000386-1"/>
    </source>
</evidence>
<sequence length="225" mass="25326">MFGNRGTHFDVVTIFPEVIGPYAKASILGRAQKKKLISIKGHDLRRHTNDKHHTVDDTPYGGGAGMVMKVEPFDRAVKKIKKRFKKTRVIVTAASGKPFTQRDAERLAGYDQLIFLCGRYEGIDQRVVDHIADESLSIGNYVLTGGELPSLVMIDAIARMVPGVVQDPSLETESHSEEGYLEHPQYTKPDEYNGWKVPEVLLSGDHKKIAEWREKQSKKKYPLLP</sequence>
<keyword evidence="9 15" id="KW-0808">Transferase</keyword>
<feature type="domain" description="tRNA methyltransferase TRMD/TRM10-type" evidence="18">
    <location>
        <begin position="8"/>
        <end position="220"/>
    </location>
</feature>
<evidence type="ECO:0000256" key="14">
    <source>
        <dbReference type="ARBA" id="ARBA00047783"/>
    </source>
</evidence>
<keyword evidence="11 15" id="KW-0819">tRNA processing</keyword>
<dbReference type="Pfam" id="PF01746">
    <property type="entry name" value="tRNA_m1G_MT"/>
    <property type="match status" value="1"/>
</dbReference>
<evidence type="ECO:0000313" key="20">
    <source>
        <dbReference type="Proteomes" id="UP000229385"/>
    </source>
</evidence>
<dbReference type="GO" id="GO:0002939">
    <property type="term" value="P:tRNA N1-guanine methylation"/>
    <property type="evidence" value="ECO:0007669"/>
    <property type="project" value="TreeGrafter"/>
</dbReference>
<dbReference type="Gene3D" id="3.40.1280.10">
    <property type="match status" value="1"/>
</dbReference>
<evidence type="ECO:0000256" key="7">
    <source>
        <dbReference type="ARBA" id="ARBA00022490"/>
    </source>
</evidence>
<dbReference type="InterPro" id="IPR029026">
    <property type="entry name" value="tRNA_m1G_MTases_N"/>
</dbReference>
<evidence type="ECO:0000256" key="4">
    <source>
        <dbReference type="ARBA" id="ARBA00011738"/>
    </source>
</evidence>
<dbReference type="CDD" id="cd18080">
    <property type="entry name" value="TrmD-like"/>
    <property type="match status" value="1"/>
</dbReference>
<dbReference type="InterPro" id="IPR016009">
    <property type="entry name" value="tRNA_MeTrfase_TRMD/TRM10"/>
</dbReference>
<dbReference type="HAMAP" id="MF_00605">
    <property type="entry name" value="TrmD"/>
    <property type="match status" value="1"/>
</dbReference>
<dbReference type="PANTHER" id="PTHR46417">
    <property type="entry name" value="TRNA (GUANINE-N(1)-)-METHYLTRANSFERASE"/>
    <property type="match status" value="1"/>
</dbReference>
<dbReference type="AlphaFoldDB" id="A0A2M7XCH0"/>
<keyword evidence="10 15" id="KW-0949">S-adenosyl-L-methionine</keyword>
<accession>A0A2M7XCH0</accession>
<comment type="caution">
    <text evidence="19">The sequence shown here is derived from an EMBL/GenBank/DDBJ whole genome shotgun (WGS) entry which is preliminary data.</text>
</comment>
<evidence type="ECO:0000256" key="6">
    <source>
        <dbReference type="ARBA" id="ARBA00014679"/>
    </source>
</evidence>
<evidence type="ECO:0000256" key="10">
    <source>
        <dbReference type="ARBA" id="ARBA00022691"/>
    </source>
</evidence>
<evidence type="ECO:0000256" key="17">
    <source>
        <dbReference type="RuleBase" id="RU003464"/>
    </source>
</evidence>
<dbReference type="EC" id="2.1.1.228" evidence="5 15"/>
<gene>
    <name evidence="15" type="primary">trmD</name>
    <name evidence="19" type="ORF">CO174_02545</name>
</gene>
<name>A0A2M7XCH0_9BACT</name>
<keyword evidence="8 15" id="KW-0489">Methyltransferase</keyword>
<dbReference type="PANTHER" id="PTHR46417:SF1">
    <property type="entry name" value="TRNA (GUANINE-N(1)-)-METHYLTRANSFERASE"/>
    <property type="match status" value="1"/>
</dbReference>
<dbReference type="GO" id="GO:0005829">
    <property type="term" value="C:cytosol"/>
    <property type="evidence" value="ECO:0007669"/>
    <property type="project" value="TreeGrafter"/>
</dbReference>
<evidence type="ECO:0000256" key="11">
    <source>
        <dbReference type="ARBA" id="ARBA00022694"/>
    </source>
</evidence>
<comment type="subcellular location">
    <subcellularLocation>
        <location evidence="2 15 17">Cytoplasm</location>
    </subcellularLocation>
</comment>
<evidence type="ECO:0000256" key="2">
    <source>
        <dbReference type="ARBA" id="ARBA00004496"/>
    </source>
</evidence>
<organism evidence="19 20">
    <name type="scientific">Candidatus Uhrbacteria bacterium CG_4_9_14_3_um_filter_50_9</name>
    <dbReference type="NCBI Taxonomy" id="1975035"/>
    <lineage>
        <taxon>Bacteria</taxon>
        <taxon>Candidatus Uhriibacteriota</taxon>
    </lineage>
</organism>
<evidence type="ECO:0000256" key="1">
    <source>
        <dbReference type="ARBA" id="ARBA00002634"/>
    </source>
</evidence>
<proteinExistence type="inferred from homology"/>
<evidence type="ECO:0000256" key="8">
    <source>
        <dbReference type="ARBA" id="ARBA00022603"/>
    </source>
</evidence>
<evidence type="ECO:0000256" key="9">
    <source>
        <dbReference type="ARBA" id="ARBA00022679"/>
    </source>
</evidence>
<feature type="binding site" evidence="15 16">
    <location>
        <position position="118"/>
    </location>
    <ligand>
        <name>S-adenosyl-L-methionine</name>
        <dbReference type="ChEBI" id="CHEBI:59789"/>
    </ligand>
</feature>
<comment type="catalytic activity">
    <reaction evidence="14 15 17">
        <text>guanosine(37) in tRNA + S-adenosyl-L-methionine = N(1)-methylguanosine(37) in tRNA + S-adenosyl-L-homocysteine + H(+)</text>
        <dbReference type="Rhea" id="RHEA:36899"/>
        <dbReference type="Rhea" id="RHEA-COMP:10145"/>
        <dbReference type="Rhea" id="RHEA-COMP:10147"/>
        <dbReference type="ChEBI" id="CHEBI:15378"/>
        <dbReference type="ChEBI" id="CHEBI:57856"/>
        <dbReference type="ChEBI" id="CHEBI:59789"/>
        <dbReference type="ChEBI" id="CHEBI:73542"/>
        <dbReference type="ChEBI" id="CHEBI:74269"/>
        <dbReference type="EC" id="2.1.1.228"/>
    </reaction>
</comment>
<evidence type="ECO:0000256" key="3">
    <source>
        <dbReference type="ARBA" id="ARBA00007630"/>
    </source>
</evidence>
<dbReference type="GO" id="GO:0052906">
    <property type="term" value="F:tRNA (guanine(37)-N1)-methyltransferase activity"/>
    <property type="evidence" value="ECO:0007669"/>
    <property type="project" value="UniProtKB-UniRule"/>
</dbReference>
<dbReference type="InterPro" id="IPR029028">
    <property type="entry name" value="Alpha/beta_knot_MTases"/>
</dbReference>
<dbReference type="EMBL" id="PFWU01000030">
    <property type="protein sequence ID" value="PJA45564.1"/>
    <property type="molecule type" value="Genomic_DNA"/>
</dbReference>
<reference evidence="20" key="1">
    <citation type="submission" date="2017-09" db="EMBL/GenBank/DDBJ databases">
        <title>Depth-based differentiation of microbial function through sediment-hosted aquifers and enrichment of novel symbionts in the deep terrestrial subsurface.</title>
        <authorList>
            <person name="Probst A.J."/>
            <person name="Ladd B."/>
            <person name="Jarett J.K."/>
            <person name="Geller-Mcgrath D.E."/>
            <person name="Sieber C.M.K."/>
            <person name="Emerson J.B."/>
            <person name="Anantharaman K."/>
            <person name="Thomas B.C."/>
            <person name="Malmstrom R."/>
            <person name="Stieglmeier M."/>
            <person name="Klingl A."/>
            <person name="Woyke T."/>
            <person name="Ryan C.M."/>
            <person name="Banfield J.F."/>
        </authorList>
    </citation>
    <scope>NUCLEOTIDE SEQUENCE [LARGE SCALE GENOMIC DNA]</scope>
</reference>
<comment type="similarity">
    <text evidence="3 15 17">Belongs to the RNA methyltransferase TrmD family.</text>
</comment>